<dbReference type="PANTHER" id="PTHR34582">
    <property type="entry name" value="UPF0702 TRANSMEMBRANE PROTEIN YCAP"/>
    <property type="match status" value="1"/>
</dbReference>
<gene>
    <name evidence="9" type="ORF">CD32_16540</name>
</gene>
<comment type="similarity">
    <text evidence="2">Belongs to the UPF0702 family.</text>
</comment>
<comment type="caution">
    <text evidence="9">The sequence shown here is derived from an EMBL/GenBank/DDBJ whole genome shotgun (WGS) entry which is preliminary data.</text>
</comment>
<dbReference type="InterPro" id="IPR023090">
    <property type="entry name" value="UPF0702_alpha/beta_dom_sf"/>
</dbReference>
<comment type="subcellular location">
    <subcellularLocation>
        <location evidence="1">Cell membrane</location>
        <topology evidence="1">Multi-pass membrane protein</topology>
    </subcellularLocation>
</comment>
<keyword evidence="5 7" id="KW-1133">Transmembrane helix</keyword>
<evidence type="ECO:0000256" key="5">
    <source>
        <dbReference type="ARBA" id="ARBA00022989"/>
    </source>
</evidence>
<keyword evidence="10" id="KW-1185">Reference proteome</keyword>
<evidence type="ECO:0000256" key="7">
    <source>
        <dbReference type="SAM" id="Phobius"/>
    </source>
</evidence>
<dbReference type="PANTHER" id="PTHR34582:SF6">
    <property type="entry name" value="UPF0702 TRANSMEMBRANE PROTEIN YCAP"/>
    <property type="match status" value="1"/>
</dbReference>
<evidence type="ECO:0000256" key="2">
    <source>
        <dbReference type="ARBA" id="ARBA00006448"/>
    </source>
</evidence>
<reference evidence="9 10" key="1">
    <citation type="submission" date="2014-02" db="EMBL/GenBank/DDBJ databases">
        <title>Draft genome sequence of Lysinibacillus odysseyi NBRC 100172.</title>
        <authorList>
            <person name="Zhang F."/>
            <person name="Wang G."/>
            <person name="Zhang L."/>
        </authorList>
    </citation>
    <scope>NUCLEOTIDE SEQUENCE [LARGE SCALE GENOMIC DNA]</scope>
    <source>
        <strain evidence="9 10">NBRC 100172</strain>
    </source>
</reference>
<accession>A0A0A3IF96</accession>
<evidence type="ECO:0000313" key="10">
    <source>
        <dbReference type="Proteomes" id="UP000030437"/>
    </source>
</evidence>
<evidence type="ECO:0000256" key="6">
    <source>
        <dbReference type="ARBA" id="ARBA00023136"/>
    </source>
</evidence>
<dbReference type="eggNOG" id="COG2323">
    <property type="taxonomic scope" value="Bacteria"/>
</dbReference>
<evidence type="ECO:0000256" key="1">
    <source>
        <dbReference type="ARBA" id="ARBA00004651"/>
    </source>
</evidence>
<proteinExistence type="inferred from homology"/>
<feature type="transmembrane region" description="Helical" evidence="7">
    <location>
        <begin position="33"/>
        <end position="52"/>
    </location>
</feature>
<protein>
    <submittedName>
        <fullName evidence="9">Membrane protein</fullName>
    </submittedName>
</protein>
<dbReference type="Pfam" id="PF04239">
    <property type="entry name" value="DUF421"/>
    <property type="match status" value="1"/>
</dbReference>
<dbReference type="EMBL" id="JPVP01000058">
    <property type="protein sequence ID" value="KGR83436.1"/>
    <property type="molecule type" value="Genomic_DNA"/>
</dbReference>
<feature type="transmembrane region" description="Helical" evidence="7">
    <location>
        <begin position="58"/>
        <end position="81"/>
    </location>
</feature>
<dbReference type="RefSeq" id="WP_036156615.1">
    <property type="nucleotide sequence ID" value="NZ_AVCX01000003.1"/>
</dbReference>
<dbReference type="AlphaFoldDB" id="A0A0A3IF96"/>
<organism evidence="9 10">
    <name type="scientific">Lysinibacillus odysseyi 34hs-1 = NBRC 100172</name>
    <dbReference type="NCBI Taxonomy" id="1220589"/>
    <lineage>
        <taxon>Bacteria</taxon>
        <taxon>Bacillati</taxon>
        <taxon>Bacillota</taxon>
        <taxon>Bacilli</taxon>
        <taxon>Bacillales</taxon>
        <taxon>Bacillaceae</taxon>
        <taxon>Lysinibacillus</taxon>
    </lineage>
</organism>
<dbReference type="InterPro" id="IPR007353">
    <property type="entry name" value="DUF421"/>
</dbReference>
<name>A0A0A3IF96_9BACI</name>
<sequence>MEDYWLISFRTFILYIIVLVVFRLMGKREVGELSLLDFAVYVLIAEVASLAIDNLDQPLMLAIVPIILLFIIQYLNALFILKNKKMRDAIDGDPTIVIRDGRIVEAEMRRQRYNLDDLFQQLREQGITSVQSIAYAFLEQSGKLSVFQKGKDPFILPLILDGYVDEKHLTFIGKDRKWLEDMLRNEGIHSMDEVFYCCYENEKLHYQLKARK</sequence>
<dbReference type="Proteomes" id="UP000030437">
    <property type="component" value="Unassembled WGS sequence"/>
</dbReference>
<dbReference type="Gene3D" id="3.30.240.20">
    <property type="entry name" value="bsu07140 like domains"/>
    <property type="match status" value="2"/>
</dbReference>
<evidence type="ECO:0000259" key="8">
    <source>
        <dbReference type="Pfam" id="PF04239"/>
    </source>
</evidence>
<keyword evidence="3" id="KW-1003">Cell membrane</keyword>
<keyword evidence="4 7" id="KW-0812">Transmembrane</keyword>
<dbReference type="GO" id="GO:0005886">
    <property type="term" value="C:plasma membrane"/>
    <property type="evidence" value="ECO:0007669"/>
    <property type="project" value="UniProtKB-SubCell"/>
</dbReference>
<feature type="transmembrane region" description="Helical" evidence="7">
    <location>
        <begin position="6"/>
        <end position="26"/>
    </location>
</feature>
<dbReference type="OrthoDB" id="1682423at2"/>
<evidence type="ECO:0000256" key="3">
    <source>
        <dbReference type="ARBA" id="ARBA00022475"/>
    </source>
</evidence>
<evidence type="ECO:0000256" key="4">
    <source>
        <dbReference type="ARBA" id="ARBA00022692"/>
    </source>
</evidence>
<keyword evidence="6 7" id="KW-0472">Membrane</keyword>
<evidence type="ECO:0000313" key="9">
    <source>
        <dbReference type="EMBL" id="KGR83436.1"/>
    </source>
</evidence>
<feature type="domain" description="YetF C-terminal" evidence="8">
    <location>
        <begin position="82"/>
        <end position="199"/>
    </location>
</feature>
<dbReference type="STRING" id="1220589.CD32_16540"/>